<organism evidence="2 3">
    <name type="scientific">Paractinoplanes deccanensis</name>
    <dbReference type="NCBI Taxonomy" id="113561"/>
    <lineage>
        <taxon>Bacteria</taxon>
        <taxon>Bacillati</taxon>
        <taxon>Actinomycetota</taxon>
        <taxon>Actinomycetes</taxon>
        <taxon>Micromonosporales</taxon>
        <taxon>Micromonosporaceae</taxon>
        <taxon>Paractinoplanes</taxon>
    </lineage>
</organism>
<keyword evidence="1" id="KW-0732">Signal</keyword>
<keyword evidence="3" id="KW-1185">Reference proteome</keyword>
<gene>
    <name evidence="2" type="ORF">Ade02nite_40160</name>
</gene>
<protein>
    <recommendedName>
        <fullName evidence="4">SH3 domain-containing protein</fullName>
    </recommendedName>
</protein>
<accession>A0ABQ3Y672</accession>
<proteinExistence type="predicted"/>
<dbReference type="Proteomes" id="UP000609879">
    <property type="component" value="Unassembled WGS sequence"/>
</dbReference>
<feature type="signal peptide" evidence="1">
    <location>
        <begin position="1"/>
        <end position="30"/>
    </location>
</feature>
<sequence>MSVRRRVSAVLAAAVVAVTVAIAPAGAAQAAQNNNVSATVPNDGVWYKGQVLRHKTDTSVIKLKVLNGTSGYLCVEFRRADNGATIGSQRCWNEGDTSAYIMANSSGPVNFYIWSRKSTSGTDNYWSGIAYY</sequence>
<evidence type="ECO:0000313" key="3">
    <source>
        <dbReference type="Proteomes" id="UP000609879"/>
    </source>
</evidence>
<evidence type="ECO:0008006" key="4">
    <source>
        <dbReference type="Google" id="ProtNLM"/>
    </source>
</evidence>
<feature type="chain" id="PRO_5045515534" description="SH3 domain-containing protein" evidence="1">
    <location>
        <begin position="31"/>
        <end position="132"/>
    </location>
</feature>
<reference evidence="2 3" key="1">
    <citation type="submission" date="2021-01" db="EMBL/GenBank/DDBJ databases">
        <title>Whole genome shotgun sequence of Actinoplanes deccanensis NBRC 13994.</title>
        <authorList>
            <person name="Komaki H."/>
            <person name="Tamura T."/>
        </authorList>
    </citation>
    <scope>NUCLEOTIDE SEQUENCE [LARGE SCALE GENOMIC DNA]</scope>
    <source>
        <strain evidence="2 3">NBRC 13994</strain>
    </source>
</reference>
<comment type="caution">
    <text evidence="2">The sequence shown here is derived from an EMBL/GenBank/DDBJ whole genome shotgun (WGS) entry which is preliminary data.</text>
</comment>
<evidence type="ECO:0000256" key="1">
    <source>
        <dbReference type="SAM" id="SignalP"/>
    </source>
</evidence>
<name>A0ABQ3Y672_9ACTN</name>
<evidence type="ECO:0000313" key="2">
    <source>
        <dbReference type="EMBL" id="GID75375.1"/>
    </source>
</evidence>
<dbReference type="EMBL" id="BOMI01000077">
    <property type="protein sequence ID" value="GID75375.1"/>
    <property type="molecule type" value="Genomic_DNA"/>
</dbReference>